<gene>
    <name evidence="9" type="ORF">WICMUC_004086</name>
</gene>
<dbReference type="Proteomes" id="UP000769528">
    <property type="component" value="Unassembled WGS sequence"/>
</dbReference>
<keyword evidence="2" id="KW-0813">Transport</keyword>
<feature type="transmembrane region" description="Helical" evidence="7">
    <location>
        <begin position="26"/>
        <end position="43"/>
    </location>
</feature>
<feature type="transmembrane region" description="Helical" evidence="7">
    <location>
        <begin position="55"/>
        <end position="73"/>
    </location>
</feature>
<feature type="transmembrane region" description="Helical" evidence="7">
    <location>
        <begin position="117"/>
        <end position="140"/>
    </location>
</feature>
<keyword evidence="10" id="KW-1185">Reference proteome</keyword>
<dbReference type="GO" id="GO:1902600">
    <property type="term" value="P:proton transmembrane transport"/>
    <property type="evidence" value="ECO:0007669"/>
    <property type="project" value="InterPro"/>
</dbReference>
<feature type="transmembrane region" description="Helical" evidence="7">
    <location>
        <begin position="337"/>
        <end position="358"/>
    </location>
</feature>
<comment type="subcellular location">
    <subcellularLocation>
        <location evidence="1">Membrane</location>
        <topology evidence="1">Multi-pass membrane protein</topology>
    </subcellularLocation>
</comment>
<feature type="transmembrane region" description="Helical" evidence="7">
    <location>
        <begin position="370"/>
        <end position="395"/>
    </location>
</feature>
<evidence type="ECO:0000259" key="8">
    <source>
        <dbReference type="Pfam" id="PF00999"/>
    </source>
</evidence>
<protein>
    <recommendedName>
        <fullName evidence="8">Cation/H+ exchanger transmembrane domain-containing protein</fullName>
    </recommendedName>
</protein>
<feature type="transmembrane region" description="Helical" evidence="7">
    <location>
        <begin position="401"/>
        <end position="423"/>
    </location>
</feature>
<evidence type="ECO:0000256" key="6">
    <source>
        <dbReference type="ARBA" id="ARBA00023136"/>
    </source>
</evidence>
<dbReference type="GO" id="GO:0016020">
    <property type="term" value="C:membrane"/>
    <property type="evidence" value="ECO:0007669"/>
    <property type="project" value="UniProtKB-SubCell"/>
</dbReference>
<evidence type="ECO:0000256" key="3">
    <source>
        <dbReference type="ARBA" id="ARBA00022692"/>
    </source>
</evidence>
<feature type="transmembrane region" description="Helical" evidence="7">
    <location>
        <begin position="152"/>
        <end position="175"/>
    </location>
</feature>
<reference evidence="9" key="2">
    <citation type="submission" date="2021-01" db="EMBL/GenBank/DDBJ databases">
        <authorList>
            <person name="Schikora-Tamarit M.A."/>
        </authorList>
    </citation>
    <scope>NUCLEOTIDE SEQUENCE</scope>
    <source>
        <strain evidence="9">CBS6341</strain>
    </source>
</reference>
<dbReference type="Gene3D" id="1.20.1530.20">
    <property type="match status" value="1"/>
</dbReference>
<keyword evidence="3 7" id="KW-0812">Transmembrane</keyword>
<proteinExistence type="predicted"/>
<comment type="caution">
    <text evidence="9">The sequence shown here is derived from an EMBL/GenBank/DDBJ whole genome shotgun (WGS) entry which is preliminary data.</text>
</comment>
<feature type="transmembrane region" description="Helical" evidence="7">
    <location>
        <begin position="85"/>
        <end position="105"/>
    </location>
</feature>
<evidence type="ECO:0000256" key="4">
    <source>
        <dbReference type="ARBA" id="ARBA00022989"/>
    </source>
</evidence>
<dbReference type="PANTHER" id="PTHR32468">
    <property type="entry name" value="CATION/H + ANTIPORTER"/>
    <property type="match status" value="1"/>
</dbReference>
<dbReference type="AlphaFoldDB" id="A0A9P8PK34"/>
<reference evidence="9" key="1">
    <citation type="journal article" date="2021" name="Open Biol.">
        <title>Shared evolutionary footprints suggest mitochondrial oxidative damage underlies multiple complex I losses in fungi.</title>
        <authorList>
            <person name="Schikora-Tamarit M.A."/>
            <person name="Marcet-Houben M."/>
            <person name="Nosek J."/>
            <person name="Gabaldon T."/>
        </authorList>
    </citation>
    <scope>NUCLEOTIDE SEQUENCE</scope>
    <source>
        <strain evidence="9">CBS6341</strain>
    </source>
</reference>
<dbReference type="InterPro" id="IPR038770">
    <property type="entry name" value="Na+/solute_symporter_sf"/>
</dbReference>
<evidence type="ECO:0000313" key="10">
    <source>
        <dbReference type="Proteomes" id="UP000769528"/>
    </source>
</evidence>
<keyword evidence="6 7" id="KW-0472">Membrane</keyword>
<keyword evidence="4 7" id="KW-1133">Transmembrane helix</keyword>
<evidence type="ECO:0000313" key="9">
    <source>
        <dbReference type="EMBL" id="KAH3672864.1"/>
    </source>
</evidence>
<organism evidence="9 10">
    <name type="scientific">Wickerhamomyces mucosus</name>
    <dbReference type="NCBI Taxonomy" id="1378264"/>
    <lineage>
        <taxon>Eukaryota</taxon>
        <taxon>Fungi</taxon>
        <taxon>Dikarya</taxon>
        <taxon>Ascomycota</taxon>
        <taxon>Saccharomycotina</taxon>
        <taxon>Saccharomycetes</taxon>
        <taxon>Phaffomycetales</taxon>
        <taxon>Wickerhamomycetaceae</taxon>
        <taxon>Wickerhamomyces</taxon>
    </lineage>
</organism>
<dbReference type="OrthoDB" id="2687058at2759"/>
<evidence type="ECO:0000256" key="2">
    <source>
        <dbReference type="ARBA" id="ARBA00022448"/>
    </source>
</evidence>
<evidence type="ECO:0000256" key="1">
    <source>
        <dbReference type="ARBA" id="ARBA00004141"/>
    </source>
</evidence>
<dbReference type="EMBL" id="JAEUBF010001112">
    <property type="protein sequence ID" value="KAH3672864.1"/>
    <property type="molecule type" value="Genomic_DNA"/>
</dbReference>
<dbReference type="GO" id="GO:0015297">
    <property type="term" value="F:antiporter activity"/>
    <property type="evidence" value="ECO:0007669"/>
    <property type="project" value="InterPro"/>
</dbReference>
<feature type="transmembrane region" description="Helical" evidence="7">
    <location>
        <begin position="253"/>
        <end position="273"/>
    </location>
</feature>
<dbReference type="InterPro" id="IPR006153">
    <property type="entry name" value="Cation/H_exchanger_TM"/>
</dbReference>
<feature type="domain" description="Cation/H+ exchanger transmembrane" evidence="8">
    <location>
        <begin position="36"/>
        <end position="416"/>
    </location>
</feature>
<sequence length="667" mass="74410">MTLTISSVGGILAGRNPLEYLPSNPITLFLFQAIFIIAFCQIIHIPLGYIKQPRVIAEVISGILLGPTVFGRIPNFTNTCFPSASIPLLTLVANIGVIFFLFLVGMEVDIKFIKKNIKIASTVGIVNMAIPFGLGCLLAIGLHKEYEPDSKFTTFMVFIAVAMCITAFPVLARILTELRLLKDRVGTIVLAAGITNDIIGWILLALSVTLANSGNGLNTLYTLLIVIGWGLFIIYPIRIILNRLILKKDLENGTLSRFSILIIILLVFVSSFFTDIIGVHPIFGAFLIGVIIPRECGFVIEITNKIEDLTHIIFIPIYFALAGFNVNLGQLNNGTDWGYIIALIVIAVVGKVFGGFISAKFNGLFWRESLAVGVLMSCKGIVEIVVLTVGLNANIISSKVFSMFIVMTLVSTFLTTPLTLLVYPISYREKVAKYLKEEIDWDGNPLEKVITKNSDLTVIHDSFKFEKIIYNIEKVDDYLTLLNFIDLFYGGNFKVPFNVVFLKQLTERTSDLIDASTEDQYHLQLEVLKRIFEYHNIPFNGQLKYYIDNDKFESVEEVSDNVNDFIVFNSNLFDYDTTNHLAIFNKLSRGKITEITVSLDSDLIRHLIAIFYANNPSLKIYILGDGSLDYGSVKRVKNKDDIKGLFLAGLRNPLINDLVNVDVLAVK</sequence>
<evidence type="ECO:0000256" key="7">
    <source>
        <dbReference type="SAM" id="Phobius"/>
    </source>
</evidence>
<evidence type="ECO:0000256" key="5">
    <source>
        <dbReference type="ARBA" id="ARBA00023065"/>
    </source>
</evidence>
<accession>A0A9P8PK34</accession>
<dbReference type="PANTHER" id="PTHR32468:SF0">
    <property type="entry name" value="K(+)_H(+) ANTIPORTER 1"/>
    <property type="match status" value="1"/>
</dbReference>
<keyword evidence="5" id="KW-0406">Ion transport</keyword>
<dbReference type="Pfam" id="PF00999">
    <property type="entry name" value="Na_H_Exchanger"/>
    <property type="match status" value="1"/>
</dbReference>
<feature type="transmembrane region" description="Helical" evidence="7">
    <location>
        <begin position="220"/>
        <end position="241"/>
    </location>
</feature>
<feature type="transmembrane region" description="Helical" evidence="7">
    <location>
        <begin position="187"/>
        <end position="208"/>
    </location>
</feature>
<name>A0A9P8PK34_9ASCO</name>
<dbReference type="InterPro" id="IPR050794">
    <property type="entry name" value="CPA2_transporter"/>
</dbReference>
<feature type="transmembrane region" description="Helical" evidence="7">
    <location>
        <begin position="312"/>
        <end position="331"/>
    </location>
</feature>